<evidence type="ECO:0000313" key="3">
    <source>
        <dbReference type="EMBL" id="AKB93334.1"/>
    </source>
</evidence>
<dbReference type="Gene3D" id="3.30.500.30">
    <property type="match status" value="1"/>
</dbReference>
<evidence type="ECO:0000259" key="2">
    <source>
        <dbReference type="Pfam" id="PF22158"/>
    </source>
</evidence>
<reference evidence="3 4" key="2">
    <citation type="journal article" date="2015" name="J. Gen. Virol.">
        <title>The English isolate and a newly identified Berlin isolate of Rat Cytomegalovirus (RCMV) share similarities with but separate as an anciently diverged clade from Mouse CMV and the Maastricht isolate of RCMV.</title>
        <authorList>
            <person name="Geyer H."/>
            <person name="Ettinger J."/>
            <person name="Moller L."/>
            <person name="Schmolz E."/>
            <person name="Nitsche A."/>
            <person name="Brune W."/>
            <person name="Heaggans S."/>
            <person name="Sandford G.R."/>
            <person name="Hayward G.S."/>
            <person name="Voigt S."/>
        </authorList>
    </citation>
    <scope>NUCLEOTIDE SEQUENCE [LARGE SCALE GENOMIC DNA]</scope>
    <source>
        <strain evidence="3">Berlin</strain>
    </source>
</reference>
<keyword evidence="1" id="KW-1133">Transmembrane helix</keyword>
<organismHost>
    <name type="scientific">Rattus norvegicus</name>
    <name type="common">Rat</name>
    <dbReference type="NCBI Taxonomy" id="10116"/>
</organismHost>
<sequence length="432" mass="49719">MRYIVIASYIIYVSHSYTFNIDNSTYSWLCHPLLIKMEYVNDPTKYDMYTLSLGSSFPLIEITATNRSDRVYPWLPFEQMIPELSFTMGQEKHTQNLRKALGHEDEQLIFIYVCNLTDYSYIFRIDLGYDTILINNKSKVIYVDWVNKTILSGYSRGFGVDALYIQRDKLKNRWLDICVKLASMDKPLDFAYTYTYYTLQRTVRCTMQTTVPLIYEISIKGLGLTTKYGIYTLFNDMFVFSVTTVLPQGYDISLVKCEVKSPSGWVVILTQPNDPRATITGYSKVTTKMMTSKASRKTTPKLTTLRKTTPRLTTYRKITTELTTYHKMITHNVITDPDVTISSEVLSHSGITQMSERTIFKITFGNDSNYQDTDIQSSNEAGVIISVVVLTLVICLITVIVFRKRLGIRVIDDTIQRLRERLQYAPAGRGVH</sequence>
<dbReference type="Proteomes" id="UP000097765">
    <property type="component" value="Segment"/>
</dbReference>
<accession>A0A0E3SWW6</accession>
<evidence type="ECO:0000313" key="4">
    <source>
        <dbReference type="Proteomes" id="UP000097765"/>
    </source>
</evidence>
<reference evidence="3 4" key="1">
    <citation type="journal article" date="2012" name="J. Virol.">
        <title>Complete genome sequence of the english isolate of rat cytomegalovirus (Murid herpesvirus 8).</title>
        <authorList>
            <person name="Ettinger J."/>
            <person name="Geyer H."/>
            <person name="Nitsche A."/>
            <person name="Zimmermann A."/>
            <person name="Brune W."/>
            <person name="Sandford G.R."/>
            <person name="Hayward G.S."/>
            <person name="Voigt S."/>
        </authorList>
    </citation>
    <scope>NUCLEOTIDE SEQUENCE [LARGE SCALE GENOMIC DNA]</scope>
    <source>
        <strain evidence="3">Berlin</strain>
    </source>
</reference>
<dbReference type="Pfam" id="PF22158">
    <property type="entry name" value="M157_N_1"/>
    <property type="match status" value="1"/>
</dbReference>
<keyword evidence="1" id="KW-0472">Membrane</keyword>
<dbReference type="InterPro" id="IPR054048">
    <property type="entry name" value="M152_N"/>
</dbReference>
<gene>
    <name evidence="3" type="primary">b152.2</name>
</gene>
<evidence type="ECO:0000256" key="1">
    <source>
        <dbReference type="SAM" id="Phobius"/>
    </source>
</evidence>
<protein>
    <submittedName>
        <fullName evidence="3">B152.2</fullName>
    </submittedName>
</protein>
<organism evidence="3 4">
    <name type="scientific">Rat cytomegalovirus (isolate England)</name>
    <name type="common">RCMV-E</name>
    <name type="synonym">Murid herpesvirus 8</name>
    <dbReference type="NCBI Taxonomy" id="1261657"/>
    <lineage>
        <taxon>Viruses</taxon>
        <taxon>Duplodnaviria</taxon>
        <taxon>Heunggongvirae</taxon>
        <taxon>Peploviricota</taxon>
        <taxon>Herviviricetes</taxon>
        <taxon>Herpesvirales</taxon>
        <taxon>Orthoherpesviridae</taxon>
        <taxon>Betaherpesvirinae</taxon>
        <taxon>Muromegalovirus</taxon>
        <taxon>Muromegalovirus muridbeta8</taxon>
    </lineage>
</organism>
<proteinExistence type="predicted"/>
<name>A0A0E3SWW6_RCMVE</name>
<feature type="transmembrane region" description="Helical" evidence="1">
    <location>
        <begin position="381"/>
        <end position="402"/>
    </location>
</feature>
<keyword evidence="1" id="KW-0812">Transmembrane</keyword>
<dbReference type="EMBL" id="KP202868">
    <property type="protein sequence ID" value="AKB93334.1"/>
    <property type="molecule type" value="Genomic_DNA"/>
</dbReference>
<feature type="domain" description="M152 N-terminal" evidence="2">
    <location>
        <begin position="51"/>
        <end position="180"/>
    </location>
</feature>